<dbReference type="OrthoDB" id="516544at2"/>
<evidence type="ECO:0000313" key="2">
    <source>
        <dbReference type="Proteomes" id="UP000248857"/>
    </source>
</evidence>
<dbReference type="InterPro" id="IPR025458">
    <property type="entry name" value="DUF4278"/>
</dbReference>
<name>A0A2W1JVZ2_9CYAN</name>
<sequence>MTLKYRGTSYEASNSVRSGSLDLIEGRYHGLSTQISLPLTRESVDASVSLMVYRGIQLATCKS</sequence>
<dbReference type="AlphaFoldDB" id="A0A2W1JVZ2"/>
<dbReference type="EMBL" id="PQWO01000008">
    <property type="protein sequence ID" value="PZD72901.1"/>
    <property type="molecule type" value="Genomic_DNA"/>
</dbReference>
<accession>A0A2W1JVZ2</accession>
<dbReference type="Pfam" id="PF14105">
    <property type="entry name" value="DUF4278"/>
    <property type="match status" value="1"/>
</dbReference>
<evidence type="ECO:0008006" key="3">
    <source>
        <dbReference type="Google" id="ProtNLM"/>
    </source>
</evidence>
<evidence type="ECO:0000313" key="1">
    <source>
        <dbReference type="EMBL" id="PZD72901.1"/>
    </source>
</evidence>
<dbReference type="RefSeq" id="WP_110986804.1">
    <property type="nucleotide sequence ID" value="NZ_CAWNWM010000008.1"/>
</dbReference>
<proteinExistence type="predicted"/>
<organism evidence="1 2">
    <name type="scientific">Acaryochloris thomasi RCC1774</name>
    <dbReference type="NCBI Taxonomy" id="1764569"/>
    <lineage>
        <taxon>Bacteria</taxon>
        <taxon>Bacillati</taxon>
        <taxon>Cyanobacteriota</taxon>
        <taxon>Cyanophyceae</taxon>
        <taxon>Acaryochloridales</taxon>
        <taxon>Acaryochloridaceae</taxon>
        <taxon>Acaryochloris</taxon>
        <taxon>Acaryochloris thomasi</taxon>
    </lineage>
</organism>
<keyword evidence="2" id="KW-1185">Reference proteome</keyword>
<comment type="caution">
    <text evidence="1">The sequence shown here is derived from an EMBL/GenBank/DDBJ whole genome shotgun (WGS) entry which is preliminary data.</text>
</comment>
<dbReference type="Proteomes" id="UP000248857">
    <property type="component" value="Unassembled WGS sequence"/>
</dbReference>
<gene>
    <name evidence="1" type="ORF">C1752_03371</name>
</gene>
<protein>
    <recommendedName>
        <fullName evidence="3">DUF4278 domain-containing protein</fullName>
    </recommendedName>
</protein>
<reference evidence="1 2" key="1">
    <citation type="journal article" date="2018" name="Sci. Rep.">
        <title>A novel species of the marine cyanobacterium Acaryochloris with a unique pigment content and lifestyle.</title>
        <authorList>
            <person name="Partensky F."/>
            <person name="Six C."/>
            <person name="Ratin M."/>
            <person name="Garczarek L."/>
            <person name="Vaulot D."/>
            <person name="Probert I."/>
            <person name="Calteau A."/>
            <person name="Gourvil P."/>
            <person name="Marie D."/>
            <person name="Grebert T."/>
            <person name="Bouchier C."/>
            <person name="Le Panse S."/>
            <person name="Gachenot M."/>
            <person name="Rodriguez F."/>
            <person name="Garrido J.L."/>
        </authorList>
    </citation>
    <scope>NUCLEOTIDE SEQUENCE [LARGE SCALE GENOMIC DNA]</scope>
    <source>
        <strain evidence="1 2">RCC1774</strain>
    </source>
</reference>